<dbReference type="Proteomes" id="UP000003835">
    <property type="component" value="Unassembled WGS sequence"/>
</dbReference>
<protein>
    <submittedName>
        <fullName evidence="7">Vault protein inter-alpha-trypsin</fullName>
    </submittedName>
</protein>
<keyword evidence="3" id="KW-0812">Transmembrane</keyword>
<dbReference type="STRING" id="118168.MC7420_735"/>
<feature type="domain" description="VWFA" evidence="5">
    <location>
        <begin position="666"/>
        <end position="846"/>
    </location>
</feature>
<organism evidence="7 8">
    <name type="scientific">Coleofasciculus chthonoplastes PCC 7420</name>
    <dbReference type="NCBI Taxonomy" id="118168"/>
    <lineage>
        <taxon>Bacteria</taxon>
        <taxon>Bacillati</taxon>
        <taxon>Cyanobacteriota</taxon>
        <taxon>Cyanophyceae</taxon>
        <taxon>Coleofasciculales</taxon>
        <taxon>Coleofasciculaceae</taxon>
        <taxon>Coleofasciculus</taxon>
    </lineage>
</organism>
<dbReference type="GO" id="GO:0005524">
    <property type="term" value="F:ATP binding"/>
    <property type="evidence" value="ECO:0007669"/>
    <property type="project" value="UniProtKB-UniRule"/>
</dbReference>
<dbReference type="Gene3D" id="3.40.50.410">
    <property type="entry name" value="von Willebrand factor, type A domain"/>
    <property type="match status" value="1"/>
</dbReference>
<evidence type="ECO:0000259" key="4">
    <source>
        <dbReference type="PROSITE" id="PS50011"/>
    </source>
</evidence>
<dbReference type="InterPro" id="IPR036465">
    <property type="entry name" value="vWFA_dom_sf"/>
</dbReference>
<dbReference type="eggNOG" id="COG2304">
    <property type="taxonomic scope" value="Bacteria"/>
</dbReference>
<feature type="transmembrane region" description="Helical" evidence="3">
    <location>
        <begin position="1009"/>
        <end position="1028"/>
    </location>
</feature>
<feature type="compositionally biased region" description="Polar residues" evidence="2">
    <location>
        <begin position="989"/>
        <end position="1002"/>
    </location>
</feature>
<dbReference type="Gene3D" id="1.10.510.10">
    <property type="entry name" value="Transferase(Phosphotransferase) domain 1"/>
    <property type="match status" value="1"/>
</dbReference>
<dbReference type="PROSITE" id="PS00107">
    <property type="entry name" value="PROTEIN_KINASE_ATP"/>
    <property type="match status" value="1"/>
</dbReference>
<dbReference type="EMBL" id="DS989851">
    <property type="protein sequence ID" value="EDX74861.1"/>
    <property type="molecule type" value="Genomic_DNA"/>
</dbReference>
<dbReference type="InterPro" id="IPR011009">
    <property type="entry name" value="Kinase-like_dom_sf"/>
</dbReference>
<dbReference type="NCBIfam" id="NF045510">
    <property type="entry name" value="4Cys_prefix_kin"/>
    <property type="match status" value="1"/>
</dbReference>
<dbReference type="PANTHER" id="PTHR45737:SF6">
    <property type="entry name" value="VON WILLEBRAND FACTOR A DOMAIN-CONTAINING PROTEIN 5A"/>
    <property type="match status" value="1"/>
</dbReference>
<dbReference type="RefSeq" id="WP_006101681.1">
    <property type="nucleotide sequence ID" value="NZ_DS989851.1"/>
</dbReference>
<proteinExistence type="predicted"/>
<evidence type="ECO:0000256" key="1">
    <source>
        <dbReference type="PROSITE-ProRule" id="PRU10141"/>
    </source>
</evidence>
<feature type="region of interest" description="Disordered" evidence="2">
    <location>
        <begin position="974"/>
        <end position="1003"/>
    </location>
</feature>
<dbReference type="CDD" id="cd14014">
    <property type="entry name" value="STKc_PknB_like"/>
    <property type="match status" value="1"/>
</dbReference>
<name>B4VT64_9CYAN</name>
<evidence type="ECO:0000256" key="2">
    <source>
        <dbReference type="SAM" id="MobiDB-lite"/>
    </source>
</evidence>
<evidence type="ECO:0000313" key="8">
    <source>
        <dbReference type="Proteomes" id="UP000003835"/>
    </source>
</evidence>
<dbReference type="PROSITE" id="PS50234">
    <property type="entry name" value="VWFA"/>
    <property type="match status" value="1"/>
</dbReference>
<dbReference type="SMART" id="SM00220">
    <property type="entry name" value="S_TKc"/>
    <property type="match status" value="1"/>
</dbReference>
<dbReference type="Pfam" id="PF08487">
    <property type="entry name" value="VIT"/>
    <property type="match status" value="1"/>
</dbReference>
<dbReference type="InterPro" id="IPR000719">
    <property type="entry name" value="Prot_kinase_dom"/>
</dbReference>
<sequence>MTTANPENSTASHPSQCYCLNPDCQHPENPRDAVSCHSCGSELLLSDRYRAIHPLGQGGFGRTFRGVDESNPNHPDCAIKQFFPKHSSTTNQEKAAELFEQEAQRLKTLGHHSQIPQLLDYFSQDNRQYLVQEFIHGQNLAAELASVGPFSELKIRLLLRDLLPVLQFIHSHQVIHRDIKPENIIRRPGYGNLVLVDFGAAKFATETILERTGTVIGSAAYTAPEQVRGKAVFASDLYSLGVTCIHLLTQIPPFDLLDSHEDAWVWQDYLNGNRSISKPLAKILNTLLQRATKRRYQSAEAVLKDLNPSQRGSKVTQWLVASTVLIVGWAGIRYLVSPVTQQVSTRNPVVTNPIQEKSPTPSSTQTGGLFATINGQQQVFPLEHTQVATKITGNVSRVEVTQTFTNPFDHPLEAVYKFPLPDEAAVDDMEIQLDDRIIRGVIKKRQEAKQIYEKAKKAGKTAGLLEQERANVFTQSLANIKPGESIQVTIRYTDSLKFEGGDYEFAFPMVVAPRYTAGNSVGSAKAPTTNSVGSKHFSASSAKAPTTNKTLMTNVAYAAEVNPPIAPPGRSGHDIDVTVEIDAGVPISSVRSPSHPVTTQQTSSTVRVELADQETIPNKDLILRYQVAGADTQATVLTQADERGGHFATYLIPAIEYQQNEIVPKDVVFLVDTSGSQSGSPIVQSKELMRQFIQGLNPQDTFTIIDFANSTTQLSDKPLANTPQNRKKALNYINRLDANGGTELMNGIDTVLNFPAAPAGRLRSVVLLTDGLIGDDEQIIAEIRDRLKPGNRLYSFGVGSSTNRFLIERLAELGRGTAEVVPPNESAEVVAQEFFQEINNPVLTNIQVSWEGTGNAPEFYPQKVRDLFANQPLVVFGRKGDRTNGKLKISGTVAGGQPYETSLDVNFDEVRGNGAIAQLWGRARIKALMNQMYGRETPEVVEAVTDTALNYRLMSKYTSFVAVTEEIRVDSKDGKKVDVPVETPEGMDNQGTDTPSSGNTASVPEPDQIIGNLFTLLLLIVVFGIKPLKKVIIKIRS</sequence>
<keyword evidence="1" id="KW-0547">Nucleotide-binding</keyword>
<dbReference type="InterPro" id="IPR002035">
    <property type="entry name" value="VWF_A"/>
</dbReference>
<evidence type="ECO:0000256" key="3">
    <source>
        <dbReference type="SAM" id="Phobius"/>
    </source>
</evidence>
<evidence type="ECO:0000259" key="5">
    <source>
        <dbReference type="PROSITE" id="PS50234"/>
    </source>
</evidence>
<keyword evidence="1" id="KW-0067">ATP-binding</keyword>
<gene>
    <name evidence="7" type="ORF">MC7420_735</name>
</gene>
<dbReference type="OrthoDB" id="9784383at2"/>
<dbReference type="InterPro" id="IPR013694">
    <property type="entry name" value="VIT"/>
</dbReference>
<dbReference type="PROSITE" id="PS51468">
    <property type="entry name" value="VIT"/>
    <property type="match status" value="1"/>
</dbReference>
<dbReference type="PROSITE" id="PS50011">
    <property type="entry name" value="PROTEIN_KINASE_DOM"/>
    <property type="match status" value="1"/>
</dbReference>
<feature type="domain" description="Protein kinase" evidence="4">
    <location>
        <begin position="49"/>
        <end position="319"/>
    </location>
</feature>
<dbReference type="eggNOG" id="COG0515">
    <property type="taxonomic scope" value="Bacteria"/>
</dbReference>
<keyword evidence="8" id="KW-1185">Reference proteome</keyword>
<dbReference type="AlphaFoldDB" id="B4VT64"/>
<dbReference type="Pfam" id="PF00069">
    <property type="entry name" value="Pkinase"/>
    <property type="match status" value="1"/>
</dbReference>
<feature type="binding site" evidence="1">
    <location>
        <position position="80"/>
    </location>
    <ligand>
        <name>ATP</name>
        <dbReference type="ChEBI" id="CHEBI:30616"/>
    </ligand>
</feature>
<feature type="domain" description="VIT" evidence="6">
    <location>
        <begin position="366"/>
        <end position="494"/>
    </location>
</feature>
<dbReference type="HOGENOM" id="CLU_293696_0_0_3"/>
<accession>B4VT64</accession>
<keyword evidence="3" id="KW-0472">Membrane</keyword>
<reference evidence="7 8" key="1">
    <citation type="submission" date="2008-07" db="EMBL/GenBank/DDBJ databases">
        <authorList>
            <person name="Tandeau de Marsac N."/>
            <person name="Ferriera S."/>
            <person name="Johnson J."/>
            <person name="Kravitz S."/>
            <person name="Beeson K."/>
            <person name="Sutton G."/>
            <person name="Rogers Y.-H."/>
            <person name="Friedman R."/>
            <person name="Frazier M."/>
            <person name="Venter J.C."/>
        </authorList>
    </citation>
    <scope>NUCLEOTIDE SEQUENCE [LARGE SCALE GENOMIC DNA]</scope>
    <source>
        <strain evidence="7 8">PCC 7420</strain>
    </source>
</reference>
<dbReference type="SMART" id="SM00609">
    <property type="entry name" value="VIT"/>
    <property type="match status" value="1"/>
</dbReference>
<evidence type="ECO:0000313" key="7">
    <source>
        <dbReference type="EMBL" id="EDX74861.1"/>
    </source>
</evidence>
<dbReference type="GO" id="GO:0004672">
    <property type="term" value="F:protein kinase activity"/>
    <property type="evidence" value="ECO:0007669"/>
    <property type="project" value="InterPro"/>
</dbReference>
<dbReference type="InterPro" id="IPR017441">
    <property type="entry name" value="Protein_kinase_ATP_BS"/>
</dbReference>
<dbReference type="SUPFAM" id="SSF53300">
    <property type="entry name" value="vWA-like"/>
    <property type="match status" value="1"/>
</dbReference>
<dbReference type="SMART" id="SM00327">
    <property type="entry name" value="VWA"/>
    <property type="match status" value="1"/>
</dbReference>
<dbReference type="PANTHER" id="PTHR45737">
    <property type="entry name" value="VON WILLEBRAND FACTOR A DOMAIN-CONTAINING PROTEIN 5A"/>
    <property type="match status" value="1"/>
</dbReference>
<dbReference type="Pfam" id="PF13768">
    <property type="entry name" value="VWA_3"/>
    <property type="match status" value="1"/>
</dbReference>
<dbReference type="SUPFAM" id="SSF56112">
    <property type="entry name" value="Protein kinase-like (PK-like)"/>
    <property type="match status" value="1"/>
</dbReference>
<keyword evidence="3" id="KW-1133">Transmembrane helix</keyword>
<evidence type="ECO:0000259" key="6">
    <source>
        <dbReference type="PROSITE" id="PS51468"/>
    </source>
</evidence>